<evidence type="ECO:0000313" key="2">
    <source>
        <dbReference type="EMBL" id="KAA5172652.1"/>
    </source>
</evidence>
<reference evidence="5 6" key="3">
    <citation type="journal article" date="2019" name="Nat. Med.">
        <title>A library of human gut bacterial isolates paired with longitudinal multiomics data enables mechanistic microbiome research.</title>
        <authorList>
            <person name="Poyet M."/>
            <person name="Groussin M."/>
            <person name="Gibbons S.M."/>
            <person name="Avila-Pacheco J."/>
            <person name="Jiang X."/>
            <person name="Kearney S.M."/>
            <person name="Perrotta A.R."/>
            <person name="Berdy B."/>
            <person name="Zhao S."/>
            <person name="Lieberman T.D."/>
            <person name="Swanson P.K."/>
            <person name="Smith M."/>
            <person name="Roesemann S."/>
            <person name="Alexander J.E."/>
            <person name="Rich S.A."/>
            <person name="Livny J."/>
            <person name="Vlamakis H."/>
            <person name="Clish C."/>
            <person name="Bullock K."/>
            <person name="Deik A."/>
            <person name="Scott J."/>
            <person name="Pierce K.A."/>
            <person name="Xavier R.J."/>
            <person name="Alm E.J."/>
        </authorList>
    </citation>
    <scope>NUCLEOTIDE SEQUENCE [LARGE SCALE GENOMIC DNA]</scope>
    <source>
        <strain evidence="1 6">BIOML-A106</strain>
        <strain evidence="2 5">BIOML-A7</strain>
    </source>
</reference>
<dbReference type="AlphaFoldDB" id="A0A2M9V124"/>
<dbReference type="EMBL" id="VWAW01000011">
    <property type="protein sequence ID" value="KAA5172652.1"/>
    <property type="molecule type" value="Genomic_DNA"/>
</dbReference>
<evidence type="ECO:0000313" key="5">
    <source>
        <dbReference type="Proteomes" id="UP000436803"/>
    </source>
</evidence>
<organism evidence="3 4">
    <name type="scientific">Bacteroides fragilis</name>
    <dbReference type="NCBI Taxonomy" id="817"/>
    <lineage>
        <taxon>Bacteria</taxon>
        <taxon>Pseudomonadati</taxon>
        <taxon>Bacteroidota</taxon>
        <taxon>Bacteroidia</taxon>
        <taxon>Bacteroidales</taxon>
        <taxon>Bacteroidaceae</taxon>
        <taxon>Bacteroides</taxon>
    </lineage>
</organism>
<dbReference type="Proteomes" id="UP000479773">
    <property type="component" value="Unassembled WGS sequence"/>
</dbReference>
<evidence type="ECO:0000313" key="1">
    <source>
        <dbReference type="EMBL" id="KAA4751695.1"/>
    </source>
</evidence>
<name>A0A2M9V124_BACFG</name>
<evidence type="ECO:0000313" key="3">
    <source>
        <dbReference type="EMBL" id="PJY69338.1"/>
    </source>
</evidence>
<dbReference type="Proteomes" id="UP000436803">
    <property type="component" value="Unassembled WGS sequence"/>
</dbReference>
<dbReference type="PANTHER" id="PTHR38009:SF1">
    <property type="entry name" value="CONSERVED HYPOTHETICAL PHAGE TAIL PROTEIN"/>
    <property type="match status" value="1"/>
</dbReference>
<dbReference type="GO" id="GO:0005198">
    <property type="term" value="F:structural molecule activity"/>
    <property type="evidence" value="ECO:0007669"/>
    <property type="project" value="InterPro"/>
</dbReference>
<evidence type="ECO:0000313" key="6">
    <source>
        <dbReference type="Proteomes" id="UP000479773"/>
    </source>
</evidence>
<comment type="caution">
    <text evidence="3">The sequence shown here is derived from an EMBL/GenBank/DDBJ whole genome shotgun (WGS) entry which is preliminary data.</text>
</comment>
<protein>
    <submittedName>
        <fullName evidence="3">Gp19-like T4-like virus tail tube protein</fullName>
    </submittedName>
    <submittedName>
        <fullName evidence="1">Phage tail protein</fullName>
    </submittedName>
</protein>
<dbReference type="Pfam" id="PF06841">
    <property type="entry name" value="Phage_T4_gp19"/>
    <property type="match status" value="1"/>
</dbReference>
<dbReference type="Proteomes" id="UP000231846">
    <property type="component" value="Unassembled WGS sequence"/>
</dbReference>
<sequence length="153" mass="17202">MFELDHIIPPPTAFYFNVQFLAPFPIPDMAFLEVSGLTMELETIEIEEGGGPKVRLPGYRKHGNLVCKRPMKRLGLSALSMWTTATMQMEYTTPVLTSEIMVTLLGAFGEPTCGWLITDAYPVKWEVGAFDSKKNDVAIETIEFAYYSVNRVL</sequence>
<dbReference type="EMBL" id="VWEQ01000011">
    <property type="protein sequence ID" value="KAA4751695.1"/>
    <property type="molecule type" value="Genomic_DNA"/>
</dbReference>
<gene>
    <name evidence="3" type="ORF">CQW34_04390</name>
    <name evidence="2" type="ORF">F2Z29_14140</name>
    <name evidence="1" type="ORF">F3B44_13105</name>
</gene>
<dbReference type="InterPro" id="IPR010667">
    <property type="entry name" value="Phage_T4_Gp19"/>
</dbReference>
<reference evidence="3" key="2">
    <citation type="submission" date="2017-10" db="EMBL/GenBank/DDBJ databases">
        <authorList>
            <person name="Banno H."/>
            <person name="Chua N.-H."/>
        </authorList>
    </citation>
    <scope>NUCLEOTIDE SEQUENCE</scope>
    <source>
        <strain evidence="3">12905</strain>
    </source>
</reference>
<accession>A0A2M9V124</accession>
<proteinExistence type="predicted"/>
<evidence type="ECO:0000313" key="4">
    <source>
        <dbReference type="Proteomes" id="UP000231846"/>
    </source>
</evidence>
<dbReference type="RefSeq" id="WP_005803147.1">
    <property type="nucleotide sequence ID" value="NZ_BAABYZ010000001.1"/>
</dbReference>
<reference evidence="3 4" key="1">
    <citation type="journal article" date="2017" name="MBio">
        <title>Gut Symbiont Bacteroides fragilis Secretes a Eukaryotic-Like Ubiquitin Protein That Mediates Intraspecies Antagonism.</title>
        <authorList>
            <person name="Chatzidaki-Livanis M."/>
            <person name="Coyne M.J."/>
            <person name="Roelofs K.G."/>
            <person name="Gentyala R.R."/>
            <person name="Caldwell J.M."/>
            <person name="Comstock L.E."/>
        </authorList>
    </citation>
    <scope>NUCLEOTIDE SEQUENCE [LARGE SCALE GENOMIC DNA]</scope>
    <source>
        <strain evidence="3 4">12905</strain>
    </source>
</reference>
<dbReference type="PANTHER" id="PTHR38009">
    <property type="entry name" value="CONSERVED HYPOTHETICAL PHAGE TAIL PROTEIN"/>
    <property type="match status" value="1"/>
</dbReference>
<dbReference type="InterPro" id="IPR011747">
    <property type="entry name" value="CHP02241"/>
</dbReference>
<dbReference type="EMBL" id="PDCW01000065">
    <property type="protein sequence ID" value="PJY69338.1"/>
    <property type="molecule type" value="Genomic_DNA"/>
</dbReference>